<gene>
    <name evidence="6" type="ORF">GWK16_14995</name>
</gene>
<evidence type="ECO:0000259" key="5">
    <source>
        <dbReference type="SMART" id="SM00849"/>
    </source>
</evidence>
<dbReference type="Gene3D" id="3.60.15.10">
    <property type="entry name" value="Ribonuclease Z/Hydroxyacylglutathione hydrolase-like"/>
    <property type="match status" value="1"/>
</dbReference>
<keyword evidence="2" id="KW-0479">Metal-binding</keyword>
<dbReference type="SUPFAM" id="SSF56281">
    <property type="entry name" value="Metallo-hydrolase/oxidoreductase"/>
    <property type="match status" value="1"/>
</dbReference>
<dbReference type="GO" id="GO:0016787">
    <property type="term" value="F:hydrolase activity"/>
    <property type="evidence" value="ECO:0007669"/>
    <property type="project" value="UniProtKB-KW"/>
</dbReference>
<evidence type="ECO:0000256" key="2">
    <source>
        <dbReference type="ARBA" id="ARBA00022723"/>
    </source>
</evidence>
<keyword evidence="4" id="KW-0862">Zinc</keyword>
<dbReference type="InterPro" id="IPR001279">
    <property type="entry name" value="Metallo-B-lactamas"/>
</dbReference>
<name>A0A848EEQ3_9PROT</name>
<organism evidence="6 7">
    <name type="scientific">Neoroseomonas marina</name>
    <dbReference type="NCBI Taxonomy" id="1232220"/>
    <lineage>
        <taxon>Bacteria</taxon>
        <taxon>Pseudomonadati</taxon>
        <taxon>Pseudomonadota</taxon>
        <taxon>Alphaproteobacteria</taxon>
        <taxon>Acetobacterales</taxon>
        <taxon>Acetobacteraceae</taxon>
        <taxon>Neoroseomonas</taxon>
    </lineage>
</organism>
<dbReference type="AlphaFoldDB" id="A0A848EEQ3"/>
<proteinExistence type="inferred from homology"/>
<dbReference type="GO" id="GO:0046872">
    <property type="term" value="F:metal ion binding"/>
    <property type="evidence" value="ECO:0007669"/>
    <property type="project" value="UniProtKB-KW"/>
</dbReference>
<protein>
    <submittedName>
        <fullName evidence="6">MBL fold metallo-hydrolase</fullName>
    </submittedName>
</protein>
<dbReference type="Pfam" id="PF00753">
    <property type="entry name" value="Lactamase_B"/>
    <property type="match status" value="1"/>
</dbReference>
<dbReference type="PANTHER" id="PTHR42978:SF6">
    <property type="entry name" value="QUORUM-QUENCHING LACTONASE YTNP-RELATED"/>
    <property type="match status" value="1"/>
</dbReference>
<dbReference type="InterPro" id="IPR036866">
    <property type="entry name" value="RibonucZ/Hydroxyglut_hydro"/>
</dbReference>
<comment type="caution">
    <text evidence="6">The sequence shown here is derived from an EMBL/GenBank/DDBJ whole genome shotgun (WGS) entry which is preliminary data.</text>
</comment>
<evidence type="ECO:0000313" key="7">
    <source>
        <dbReference type="Proteomes" id="UP000548582"/>
    </source>
</evidence>
<dbReference type="SMART" id="SM00849">
    <property type="entry name" value="Lactamase_B"/>
    <property type="match status" value="1"/>
</dbReference>
<comment type="similarity">
    <text evidence="1">Belongs to the metallo-beta-lactamase superfamily.</text>
</comment>
<dbReference type="Proteomes" id="UP000548582">
    <property type="component" value="Unassembled WGS sequence"/>
</dbReference>
<accession>A0A848EEQ3</accession>
<dbReference type="PANTHER" id="PTHR42978">
    <property type="entry name" value="QUORUM-QUENCHING LACTONASE YTNP-RELATED-RELATED"/>
    <property type="match status" value="1"/>
</dbReference>
<dbReference type="InterPro" id="IPR051013">
    <property type="entry name" value="MBL_superfamily_lactonases"/>
</dbReference>
<feature type="domain" description="Metallo-beta-lactamase" evidence="5">
    <location>
        <begin position="75"/>
        <end position="286"/>
    </location>
</feature>
<evidence type="ECO:0000256" key="4">
    <source>
        <dbReference type="ARBA" id="ARBA00022833"/>
    </source>
</evidence>
<keyword evidence="3 6" id="KW-0378">Hydrolase</keyword>
<keyword evidence="7" id="KW-1185">Reference proteome</keyword>
<evidence type="ECO:0000313" key="6">
    <source>
        <dbReference type="EMBL" id="NMJ42552.1"/>
    </source>
</evidence>
<reference evidence="6 7" key="1">
    <citation type="submission" date="2020-03" db="EMBL/GenBank/DDBJ databases">
        <authorList>
            <person name="Sun Q."/>
        </authorList>
    </citation>
    <scope>NUCLEOTIDE SEQUENCE [LARGE SCALE GENOMIC DNA]</scope>
    <source>
        <strain evidence="6 7">JC162</strain>
    </source>
</reference>
<dbReference type="EMBL" id="JABBKX010000005">
    <property type="protein sequence ID" value="NMJ42552.1"/>
    <property type="molecule type" value="Genomic_DNA"/>
</dbReference>
<dbReference type="CDD" id="cd07720">
    <property type="entry name" value="OPHC2-like_MBL-fold"/>
    <property type="match status" value="1"/>
</dbReference>
<evidence type="ECO:0000256" key="1">
    <source>
        <dbReference type="ARBA" id="ARBA00007749"/>
    </source>
</evidence>
<sequence>MLCFRPRKDGVNAPMASPPTAQVPAIHHRRVGDIALTVVSDGFLEGSMAVLQNISVEDSSEMLRAVFRPVPRRTSLNCFIIHGPDGRVALIDTGAGTHMQKTSGQLPRNLAAAGIALGDVDTILLTHMHPDHSNGLATADWNAAFPKAELAMHAAEYAYWTSADAEAEVARSGQGVPTGGAYFPMAKRQMAPYADRMRFFAHGQEVFPGVTAMHFPGHTPGHCGFLIASGGQSLLIWGDIVHLPEVQVPRPEVTILFDVDPPQAAATRRRVFDMVATEKTHIAGMHLHFPATAHLARDGGTYRLYPEAWTQVL</sequence>
<evidence type="ECO:0000256" key="3">
    <source>
        <dbReference type="ARBA" id="ARBA00022801"/>
    </source>
</evidence>